<dbReference type="InterPro" id="IPR001764">
    <property type="entry name" value="Glyco_hydro_3_N"/>
</dbReference>
<evidence type="ECO:0000256" key="7">
    <source>
        <dbReference type="ARBA" id="ARBA00023277"/>
    </source>
</evidence>
<comment type="caution">
    <text evidence="12">The sequence shown here is derived from an EMBL/GenBank/DDBJ whole genome shotgun (WGS) entry which is preliminary data.</text>
</comment>
<dbReference type="PANTHER" id="PTHR42715">
    <property type="entry name" value="BETA-GLUCOSIDASE"/>
    <property type="match status" value="1"/>
</dbReference>
<feature type="domain" description="PA14" evidence="11">
    <location>
        <begin position="408"/>
        <end position="561"/>
    </location>
</feature>
<dbReference type="InterPro" id="IPR026891">
    <property type="entry name" value="Fn3-like"/>
</dbReference>
<dbReference type="PROSITE" id="PS00775">
    <property type="entry name" value="GLYCOSYL_HYDROL_F3"/>
    <property type="match status" value="1"/>
</dbReference>
<dbReference type="GO" id="GO:0008422">
    <property type="term" value="F:beta-glucosidase activity"/>
    <property type="evidence" value="ECO:0007669"/>
    <property type="project" value="UniProtKB-EC"/>
</dbReference>
<comment type="pathway">
    <text evidence="2 10">Glycan metabolism; cellulose degradation.</text>
</comment>
<keyword evidence="6" id="KW-0325">Glycoprotein</keyword>
<dbReference type="InterPro" id="IPR036881">
    <property type="entry name" value="Glyco_hydro_3_C_sf"/>
</dbReference>
<dbReference type="InterPro" id="IPR002772">
    <property type="entry name" value="Glyco_hydro_3_C"/>
</dbReference>
<dbReference type="RefSeq" id="XP_044675397.1">
    <property type="nucleotide sequence ID" value="XM_044830481.1"/>
</dbReference>
<evidence type="ECO:0000259" key="11">
    <source>
        <dbReference type="PROSITE" id="PS51820"/>
    </source>
</evidence>
<dbReference type="SUPFAM" id="SSF52279">
    <property type="entry name" value="Beta-D-glucan exohydrolase, C-terminal domain"/>
    <property type="match status" value="1"/>
</dbReference>
<keyword evidence="9 10" id="KW-0624">Polysaccharide degradation</keyword>
<dbReference type="Gene3D" id="3.40.50.1700">
    <property type="entry name" value="Glycoside hydrolase family 3 C-terminal domain"/>
    <property type="match status" value="1"/>
</dbReference>
<dbReference type="AlphaFoldDB" id="A0A9P8D6R3"/>
<organism evidence="12 13">
    <name type="scientific">Fusarium musae</name>
    <dbReference type="NCBI Taxonomy" id="1042133"/>
    <lineage>
        <taxon>Eukaryota</taxon>
        <taxon>Fungi</taxon>
        <taxon>Dikarya</taxon>
        <taxon>Ascomycota</taxon>
        <taxon>Pezizomycotina</taxon>
        <taxon>Sordariomycetes</taxon>
        <taxon>Hypocreomycetidae</taxon>
        <taxon>Hypocreales</taxon>
        <taxon>Nectriaceae</taxon>
        <taxon>Fusarium</taxon>
    </lineage>
</organism>
<sequence>MPVILSLPNLTDRRGSIPIMATTNDLISKLTAEEKVSLLAAVDWWRTPTIKRDDVFIPHIKMSDGPNGARGESYVSGITAACFPCSTAVGATFDQDLAYQLGKEIAKETKTKSANVLLAPTMNIIRSPLGGRNYETYSEDPYVIGTLASAFVRGCQSEGIAATPKHFVANESEKSRTKMTSNIDRQTLREIYMLPFQLVMRDSDPWCFMTSYNRLNKVYCAEDHWLLEEVLRKEWGFAGLVVSDWMGTYSTAQALNSGLDLEMPGPTRWRGQKLLKEIKAGNVTIETLNKSVGRVIELAQKTGRFEDPVEKPERSVEDTETLEFITSIAADGMVLLKNDKNILPLPPKASVAVIGHHALHPSIGGGGSAKVLAQHIISPLEGLKAQGVDCRHAPGVPVFGALPHAEPKTISPVQLRWFNSSVVGENVAHEQTIALPEYMIKEAWPAYLNKEYSTSMSFTLRPTTSGSHVFSVITTGKADVFVNGEKVFHRPQEPVLLPESFYFYKAKIERRFTLDMTAGQEYKIELHSWATDPEVLSKIGGTMFQGASLRFMEYVDIPAAITHAAEIAASSDVAVVFVGTTNELESEGYDRDTMDLTSDQYTLISAVAARNPRTVVVNLSGSPVTVSPFIDQVPCFLQAWFAGQECGHAIARVLLGQVNPSGRLPMSWPKRNEDNPAYGNFPCDDSLELNYEERLKVGYRFYDDKDAPDPQFHFGEGLSYTTFEVAGQVSMDSKFGSPETVETSLVLKVKNTGTRDGKQVVQLYVTPPPCDGNARPVKDLRSYSKVFISAGKTEKVTFKLDKYAFSYFDATVDKWKIPQGEFLLHVCFSSAETLQKIRVTNPQTQYWTGL</sequence>
<name>A0A9P8D6R3_9HYPO</name>
<dbReference type="InterPro" id="IPR017853">
    <property type="entry name" value="GH"/>
</dbReference>
<dbReference type="Pfam" id="PF01915">
    <property type="entry name" value="Glyco_hydro_3_C"/>
    <property type="match status" value="1"/>
</dbReference>
<evidence type="ECO:0000256" key="8">
    <source>
        <dbReference type="ARBA" id="ARBA00023295"/>
    </source>
</evidence>
<dbReference type="InterPro" id="IPR050288">
    <property type="entry name" value="Cellulose_deg_GH3"/>
</dbReference>
<dbReference type="InterPro" id="IPR036962">
    <property type="entry name" value="Glyco_hydro_3_N_sf"/>
</dbReference>
<evidence type="ECO:0000256" key="10">
    <source>
        <dbReference type="RuleBase" id="RU361161"/>
    </source>
</evidence>
<dbReference type="SMART" id="SM01217">
    <property type="entry name" value="Fn3_like"/>
    <property type="match status" value="1"/>
</dbReference>
<evidence type="ECO:0000313" key="12">
    <source>
        <dbReference type="EMBL" id="KAG9496397.1"/>
    </source>
</evidence>
<evidence type="ECO:0000313" key="13">
    <source>
        <dbReference type="Proteomes" id="UP000827133"/>
    </source>
</evidence>
<dbReference type="GeneID" id="68320841"/>
<dbReference type="InterPro" id="IPR011658">
    <property type="entry name" value="PA14_dom"/>
</dbReference>
<dbReference type="GO" id="GO:0009251">
    <property type="term" value="P:glucan catabolic process"/>
    <property type="evidence" value="ECO:0007669"/>
    <property type="project" value="TreeGrafter"/>
</dbReference>
<dbReference type="Proteomes" id="UP000827133">
    <property type="component" value="Unassembled WGS sequence"/>
</dbReference>
<protein>
    <recommendedName>
        <fullName evidence="4 10">beta-glucosidase</fullName>
        <ecNumber evidence="4 10">3.2.1.21</ecNumber>
    </recommendedName>
</protein>
<keyword evidence="8 10" id="KW-0326">Glycosidase</keyword>
<evidence type="ECO:0000256" key="2">
    <source>
        <dbReference type="ARBA" id="ARBA00004987"/>
    </source>
</evidence>
<dbReference type="PROSITE" id="PS51820">
    <property type="entry name" value="PA14"/>
    <property type="match status" value="1"/>
</dbReference>
<dbReference type="Gene3D" id="3.20.20.300">
    <property type="entry name" value="Glycoside hydrolase, family 3, N-terminal domain"/>
    <property type="match status" value="1"/>
</dbReference>
<dbReference type="PANTHER" id="PTHR42715:SF3">
    <property type="entry name" value="BETA-GLUCOSIDASE B-RELATED"/>
    <property type="match status" value="1"/>
</dbReference>
<evidence type="ECO:0000256" key="3">
    <source>
        <dbReference type="ARBA" id="ARBA00005336"/>
    </source>
</evidence>
<dbReference type="PRINTS" id="PR00133">
    <property type="entry name" value="GLHYDRLASE3"/>
</dbReference>
<dbReference type="EC" id="3.2.1.21" evidence="4 10"/>
<keyword evidence="13" id="KW-1185">Reference proteome</keyword>
<dbReference type="Gene3D" id="2.60.120.260">
    <property type="entry name" value="Galactose-binding domain-like"/>
    <property type="match status" value="1"/>
</dbReference>
<dbReference type="SUPFAM" id="SSF51445">
    <property type="entry name" value="(Trans)glycosidases"/>
    <property type="match status" value="1"/>
</dbReference>
<comment type="similarity">
    <text evidence="3 10">Belongs to the glycosyl hydrolase 3 family.</text>
</comment>
<evidence type="ECO:0000256" key="5">
    <source>
        <dbReference type="ARBA" id="ARBA00022801"/>
    </source>
</evidence>
<comment type="catalytic activity">
    <reaction evidence="1 10">
        <text>Hydrolysis of terminal, non-reducing beta-D-glucosyl residues with release of beta-D-glucose.</text>
        <dbReference type="EC" id="3.2.1.21"/>
    </reaction>
</comment>
<evidence type="ECO:0000256" key="6">
    <source>
        <dbReference type="ARBA" id="ARBA00023180"/>
    </source>
</evidence>
<dbReference type="Pfam" id="PF14310">
    <property type="entry name" value="Fn3-like"/>
    <property type="match status" value="1"/>
</dbReference>
<dbReference type="Gene3D" id="2.60.40.10">
    <property type="entry name" value="Immunoglobulins"/>
    <property type="match status" value="1"/>
</dbReference>
<dbReference type="Pfam" id="PF00933">
    <property type="entry name" value="Glyco_hydro_3"/>
    <property type="match status" value="1"/>
</dbReference>
<dbReference type="Pfam" id="PF07691">
    <property type="entry name" value="PA14"/>
    <property type="match status" value="1"/>
</dbReference>
<dbReference type="EMBL" id="JAHBCI010000010">
    <property type="protein sequence ID" value="KAG9496397.1"/>
    <property type="molecule type" value="Genomic_DNA"/>
</dbReference>
<evidence type="ECO:0000256" key="1">
    <source>
        <dbReference type="ARBA" id="ARBA00000448"/>
    </source>
</evidence>
<gene>
    <name evidence="12" type="ORF">J7337_012985</name>
</gene>
<accession>A0A9P8D6R3</accession>
<evidence type="ECO:0000256" key="9">
    <source>
        <dbReference type="ARBA" id="ARBA00023326"/>
    </source>
</evidence>
<proteinExistence type="inferred from homology"/>
<reference evidence="12" key="1">
    <citation type="journal article" date="2021" name="Mol. Plant Microbe Interact.">
        <title>Telomere to telomere genome assembly of Fusarium musae F31, causal agent of crown rot disease of banana.</title>
        <authorList>
            <person name="Degradi L."/>
            <person name="Tava V."/>
            <person name="Kunova A."/>
            <person name="Cortesi P."/>
            <person name="Saracchi M."/>
            <person name="Pasquali M."/>
        </authorList>
    </citation>
    <scope>NUCLEOTIDE SEQUENCE</scope>
    <source>
        <strain evidence="12">F31</strain>
    </source>
</reference>
<keyword evidence="5 10" id="KW-0378">Hydrolase</keyword>
<dbReference type="KEGG" id="fmu:J7337_012985"/>
<evidence type="ECO:0000256" key="4">
    <source>
        <dbReference type="ARBA" id="ARBA00012744"/>
    </source>
</evidence>
<keyword evidence="7 10" id="KW-0119">Carbohydrate metabolism</keyword>
<dbReference type="InterPro" id="IPR013783">
    <property type="entry name" value="Ig-like_fold"/>
</dbReference>
<dbReference type="InterPro" id="IPR019800">
    <property type="entry name" value="Glyco_hydro_3_AS"/>
</dbReference>
<dbReference type="InterPro" id="IPR037524">
    <property type="entry name" value="PA14/GLEYA"/>
</dbReference>